<evidence type="ECO:0000259" key="1">
    <source>
        <dbReference type="Pfam" id="PF00561"/>
    </source>
</evidence>
<organism evidence="2 3">
    <name type="scientific">Halomonas binhaiensis</name>
    <dbReference type="NCBI Taxonomy" id="2562282"/>
    <lineage>
        <taxon>Bacteria</taxon>
        <taxon>Pseudomonadati</taxon>
        <taxon>Pseudomonadota</taxon>
        <taxon>Gammaproteobacteria</taxon>
        <taxon>Oceanospirillales</taxon>
        <taxon>Halomonadaceae</taxon>
        <taxon>Halomonas</taxon>
    </lineage>
</organism>
<dbReference type="InterPro" id="IPR050471">
    <property type="entry name" value="AB_hydrolase"/>
</dbReference>
<dbReference type="Gene3D" id="3.40.50.1820">
    <property type="entry name" value="alpha/beta hydrolase"/>
    <property type="match status" value="1"/>
</dbReference>
<dbReference type="OrthoDB" id="7055710at2"/>
<dbReference type="InterPro" id="IPR000073">
    <property type="entry name" value="AB_hydrolase_1"/>
</dbReference>
<dbReference type="GO" id="GO:0016787">
    <property type="term" value="F:hydrolase activity"/>
    <property type="evidence" value="ECO:0007669"/>
    <property type="project" value="UniProtKB-KW"/>
</dbReference>
<gene>
    <name evidence="2" type="ORF">E4T21_13390</name>
</gene>
<keyword evidence="3" id="KW-1185">Reference proteome</keyword>
<feature type="domain" description="AB hydrolase-1" evidence="1">
    <location>
        <begin position="26"/>
        <end position="249"/>
    </location>
</feature>
<dbReference type="Pfam" id="PF00561">
    <property type="entry name" value="Abhydrolase_1"/>
    <property type="match status" value="1"/>
</dbReference>
<dbReference type="EMBL" id="CP038437">
    <property type="protein sequence ID" value="QEM82426.1"/>
    <property type="molecule type" value="Genomic_DNA"/>
</dbReference>
<dbReference type="KEGG" id="hbh:E4T21_13390"/>
<dbReference type="InterPro" id="IPR029058">
    <property type="entry name" value="AB_hydrolase_fold"/>
</dbReference>
<proteinExistence type="predicted"/>
<sequence length="285" mass="31760">MNTRTFITTGDGARIHYRFDGEGDKPILLLSNSIATTLQMWDAQVQELTRHFQVLRYDTRGHGASSVPAGPYSLDRFGRDVIELLDALNIERVHFLGLSLGGIIGQWLGVHAPDRIDRLILSNTSPYLGPSEQWDQLVTCAQQASDMSEFANMFLNNWFPAHMLEAQPPVIEDFRRMVLSTDPQGLAGAYAAIRDLDLRRTIALVERPTLVIAGQYDNVTALAHGEQIAATIPGSTLQVLPSVHLPNIEFPIEFMHTVLTFLQASDEHDSDMKTERSETAMSRGF</sequence>
<accession>A0A5C1NGP4</accession>
<keyword evidence="2" id="KW-0378">Hydrolase</keyword>
<dbReference type="PANTHER" id="PTHR43433">
    <property type="entry name" value="HYDROLASE, ALPHA/BETA FOLD FAMILY PROTEIN"/>
    <property type="match status" value="1"/>
</dbReference>
<dbReference type="AlphaFoldDB" id="A0A5C1NGP4"/>
<evidence type="ECO:0000313" key="2">
    <source>
        <dbReference type="EMBL" id="QEM82426.1"/>
    </source>
</evidence>
<name>A0A5C1NGP4_9GAMM</name>
<dbReference type="RefSeq" id="WP_149285550.1">
    <property type="nucleotide sequence ID" value="NZ_CP038437.2"/>
</dbReference>
<dbReference type="PRINTS" id="PR00111">
    <property type="entry name" value="ABHYDROLASE"/>
</dbReference>
<protein>
    <submittedName>
        <fullName evidence="2">Alpha/beta fold hydrolase</fullName>
    </submittedName>
</protein>
<dbReference type="SUPFAM" id="SSF53474">
    <property type="entry name" value="alpha/beta-Hydrolases"/>
    <property type="match status" value="1"/>
</dbReference>
<evidence type="ECO:0000313" key="3">
    <source>
        <dbReference type="Proteomes" id="UP000324285"/>
    </source>
</evidence>
<reference evidence="2" key="1">
    <citation type="submission" date="2021-02" db="EMBL/GenBank/DDBJ databases">
        <title>Strain Y2R2, a novel species of the genus Halomonas.</title>
        <authorList>
            <person name="Huang H."/>
        </authorList>
    </citation>
    <scope>NUCLEOTIDE SEQUENCE</scope>
    <source>
        <strain evidence="2">Y2R2</strain>
    </source>
</reference>
<dbReference type="PANTHER" id="PTHR43433:SF5">
    <property type="entry name" value="AB HYDROLASE-1 DOMAIN-CONTAINING PROTEIN"/>
    <property type="match status" value="1"/>
</dbReference>
<dbReference type="Proteomes" id="UP000324285">
    <property type="component" value="Chromosome"/>
</dbReference>